<dbReference type="InterPro" id="IPR052954">
    <property type="entry name" value="GPCR-Ligand_Int"/>
</dbReference>
<evidence type="ECO:0000256" key="4">
    <source>
        <dbReference type="ARBA" id="ARBA00023136"/>
    </source>
</evidence>
<dbReference type="Gene3D" id="1.20.1070.10">
    <property type="entry name" value="Rhodopsin 7-helix transmembrane proteins"/>
    <property type="match status" value="1"/>
</dbReference>
<dbReference type="PRINTS" id="PR00237">
    <property type="entry name" value="GPCRRHODOPSN"/>
</dbReference>
<evidence type="ECO:0000313" key="9">
    <source>
        <dbReference type="Proteomes" id="UP000014760"/>
    </source>
</evidence>
<feature type="transmembrane region" description="Helical" evidence="5">
    <location>
        <begin position="296"/>
        <end position="317"/>
    </location>
</feature>
<organism evidence="7">
    <name type="scientific">Capitella teleta</name>
    <name type="common">Polychaete worm</name>
    <dbReference type="NCBI Taxonomy" id="283909"/>
    <lineage>
        <taxon>Eukaryota</taxon>
        <taxon>Metazoa</taxon>
        <taxon>Spiralia</taxon>
        <taxon>Lophotrochozoa</taxon>
        <taxon>Annelida</taxon>
        <taxon>Polychaeta</taxon>
        <taxon>Sedentaria</taxon>
        <taxon>Scolecida</taxon>
        <taxon>Capitellidae</taxon>
        <taxon>Capitella</taxon>
    </lineage>
</organism>
<feature type="transmembrane region" description="Helical" evidence="5">
    <location>
        <begin position="242"/>
        <end position="262"/>
    </location>
</feature>
<dbReference type="Proteomes" id="UP000014760">
    <property type="component" value="Unassembled WGS sequence"/>
</dbReference>
<name>R7UAG8_CAPTE</name>
<dbReference type="EnsemblMetazoa" id="CapteT190590">
    <property type="protein sequence ID" value="CapteP190590"/>
    <property type="gene ID" value="CapteG190590"/>
</dbReference>
<feature type="transmembrane region" description="Helical" evidence="5">
    <location>
        <begin position="186"/>
        <end position="202"/>
    </location>
</feature>
<dbReference type="HOGENOM" id="CLU_009579_24_7_1"/>
<evidence type="ECO:0000256" key="2">
    <source>
        <dbReference type="ARBA" id="ARBA00022692"/>
    </source>
</evidence>
<dbReference type="CDD" id="cd14978">
    <property type="entry name" value="7tmA_FMRFamide_R-like"/>
    <property type="match status" value="1"/>
</dbReference>
<dbReference type="PANTHER" id="PTHR46641">
    <property type="entry name" value="FMRFAMIDE RECEPTOR-RELATED"/>
    <property type="match status" value="1"/>
</dbReference>
<dbReference type="PROSITE" id="PS50262">
    <property type="entry name" value="G_PROTEIN_RECEP_F1_2"/>
    <property type="match status" value="1"/>
</dbReference>
<feature type="transmembrane region" description="Helical" evidence="5">
    <location>
        <begin position="93"/>
        <end position="119"/>
    </location>
</feature>
<feature type="domain" description="G-protein coupled receptors family 1 profile" evidence="6">
    <location>
        <begin position="75"/>
        <end position="359"/>
    </location>
</feature>
<dbReference type="GO" id="GO:0016020">
    <property type="term" value="C:membrane"/>
    <property type="evidence" value="ECO:0007669"/>
    <property type="project" value="UniProtKB-SubCell"/>
</dbReference>
<reference evidence="8" key="3">
    <citation type="submission" date="2015-06" db="UniProtKB">
        <authorList>
            <consortium name="EnsemblMetazoa"/>
        </authorList>
    </citation>
    <scope>IDENTIFICATION</scope>
</reference>
<evidence type="ECO:0000256" key="1">
    <source>
        <dbReference type="ARBA" id="ARBA00004370"/>
    </source>
</evidence>
<protein>
    <recommendedName>
        <fullName evidence="6">G-protein coupled receptors family 1 profile domain-containing protein</fullName>
    </recommendedName>
</protein>
<reference evidence="7 9" key="2">
    <citation type="journal article" date="2013" name="Nature">
        <title>Insights into bilaterian evolution from three spiralian genomes.</title>
        <authorList>
            <person name="Simakov O."/>
            <person name="Marletaz F."/>
            <person name="Cho S.J."/>
            <person name="Edsinger-Gonzales E."/>
            <person name="Havlak P."/>
            <person name="Hellsten U."/>
            <person name="Kuo D.H."/>
            <person name="Larsson T."/>
            <person name="Lv J."/>
            <person name="Arendt D."/>
            <person name="Savage R."/>
            <person name="Osoegawa K."/>
            <person name="de Jong P."/>
            <person name="Grimwood J."/>
            <person name="Chapman J.A."/>
            <person name="Shapiro H."/>
            <person name="Aerts A."/>
            <person name="Otillar R.P."/>
            <person name="Terry A.Y."/>
            <person name="Boore J.L."/>
            <person name="Grigoriev I.V."/>
            <person name="Lindberg D.R."/>
            <person name="Seaver E.C."/>
            <person name="Weisblat D.A."/>
            <person name="Putnam N.H."/>
            <person name="Rokhsar D.S."/>
        </authorList>
    </citation>
    <scope>NUCLEOTIDE SEQUENCE</scope>
    <source>
        <strain evidence="7 9">I ESC-2004</strain>
    </source>
</reference>
<feature type="transmembrane region" description="Helical" evidence="5">
    <location>
        <begin position="337"/>
        <end position="362"/>
    </location>
</feature>
<evidence type="ECO:0000256" key="3">
    <source>
        <dbReference type="ARBA" id="ARBA00022989"/>
    </source>
</evidence>
<sequence length="447" mass="50097">MAAAVMPAELPAQPPGCNYYAFKGHNVTALNWTSSRLCPGGGVMLVETMNDDCKLFQLIVSLVVIGAMCGLGLVGNVLSMITLQKDNVHTVTTFLLSSLCVADISFILPAMTVIMLPSYCQYFQHCPIGLRQNLPFVEQFGWAVVSFCHSCTVYMTVLVAVHRYFFVCRPHDCHRLSGLARARRQAIAIPIASLLFNLPRLFEYKVRIMRIRDFDTNTTFIETFKTLTSFADNPWFQVIYKSVLYCAVMFVIPLCLLVMLSVRLLRSLYQRRVSGTKNQSAGGESRERRHKRRDDNITLVLVIIIGVFVVCQAPMLAQRLLLATSTDDDAHKCGHAYFYVEQTANLCAVLNSCVNFAIYFLFAGRFRQTLLTEVLHCKGRTQGSTLTEMEQRNGTQRSRCYDDDSKHRLVDASVTTQTMQTGDVAVAPLLEPQLENKATSTEGLDAF</sequence>
<keyword evidence="2 5" id="KW-0812">Transmembrane</keyword>
<dbReference type="EMBL" id="AMQN01008484">
    <property type="status" value="NOT_ANNOTATED_CDS"/>
    <property type="molecule type" value="Genomic_DNA"/>
</dbReference>
<keyword evidence="3 5" id="KW-1133">Transmembrane helix</keyword>
<accession>R7UAG8</accession>
<proteinExistence type="predicted"/>
<dbReference type="OMA" id="RIIAWPN"/>
<feature type="transmembrane region" description="Helical" evidence="5">
    <location>
        <begin position="55"/>
        <end position="81"/>
    </location>
</feature>
<dbReference type="STRING" id="283909.R7UAG8"/>
<dbReference type="GO" id="GO:0004930">
    <property type="term" value="F:G protein-coupled receptor activity"/>
    <property type="evidence" value="ECO:0007669"/>
    <property type="project" value="InterPro"/>
</dbReference>
<dbReference type="EMBL" id="KB303236">
    <property type="protein sequence ID" value="ELU03355.1"/>
    <property type="molecule type" value="Genomic_DNA"/>
</dbReference>
<dbReference type="OrthoDB" id="6240610at2759"/>
<evidence type="ECO:0000313" key="7">
    <source>
        <dbReference type="EMBL" id="ELU03355.1"/>
    </source>
</evidence>
<dbReference type="InterPro" id="IPR000276">
    <property type="entry name" value="GPCR_Rhodpsn"/>
</dbReference>
<dbReference type="InterPro" id="IPR017452">
    <property type="entry name" value="GPCR_Rhodpsn_7TM"/>
</dbReference>
<evidence type="ECO:0000259" key="6">
    <source>
        <dbReference type="PROSITE" id="PS50262"/>
    </source>
</evidence>
<keyword evidence="9" id="KW-1185">Reference proteome</keyword>
<dbReference type="Pfam" id="PF00001">
    <property type="entry name" value="7tm_1"/>
    <property type="match status" value="1"/>
</dbReference>
<feature type="transmembrane region" description="Helical" evidence="5">
    <location>
        <begin position="139"/>
        <end position="165"/>
    </location>
</feature>
<comment type="subcellular location">
    <subcellularLocation>
        <location evidence="1">Membrane</location>
    </subcellularLocation>
</comment>
<evidence type="ECO:0000313" key="8">
    <source>
        <dbReference type="EnsemblMetazoa" id="CapteP190590"/>
    </source>
</evidence>
<keyword evidence="4 5" id="KW-0472">Membrane</keyword>
<dbReference type="PANTHER" id="PTHR46641:SF2">
    <property type="entry name" value="FMRFAMIDE RECEPTOR"/>
    <property type="match status" value="1"/>
</dbReference>
<reference evidence="9" key="1">
    <citation type="submission" date="2012-12" db="EMBL/GenBank/DDBJ databases">
        <authorList>
            <person name="Hellsten U."/>
            <person name="Grimwood J."/>
            <person name="Chapman J.A."/>
            <person name="Shapiro H."/>
            <person name="Aerts A."/>
            <person name="Otillar R.P."/>
            <person name="Terry A.Y."/>
            <person name="Boore J.L."/>
            <person name="Simakov O."/>
            <person name="Marletaz F."/>
            <person name="Cho S.-J."/>
            <person name="Edsinger-Gonzales E."/>
            <person name="Havlak P."/>
            <person name="Kuo D.-H."/>
            <person name="Larsson T."/>
            <person name="Lv J."/>
            <person name="Arendt D."/>
            <person name="Savage R."/>
            <person name="Osoegawa K."/>
            <person name="de Jong P."/>
            <person name="Lindberg D.R."/>
            <person name="Seaver E.C."/>
            <person name="Weisblat D.A."/>
            <person name="Putnam N.H."/>
            <person name="Grigoriev I.V."/>
            <person name="Rokhsar D.S."/>
        </authorList>
    </citation>
    <scope>NUCLEOTIDE SEQUENCE</scope>
    <source>
        <strain evidence="9">I ESC-2004</strain>
    </source>
</reference>
<gene>
    <name evidence="7" type="ORF">CAPTEDRAFT_190590</name>
</gene>
<evidence type="ECO:0000256" key="5">
    <source>
        <dbReference type="SAM" id="Phobius"/>
    </source>
</evidence>
<dbReference type="SUPFAM" id="SSF81321">
    <property type="entry name" value="Family A G protein-coupled receptor-like"/>
    <property type="match status" value="1"/>
</dbReference>
<dbReference type="AlphaFoldDB" id="R7UAG8"/>